<evidence type="ECO:0000256" key="5">
    <source>
        <dbReference type="ARBA" id="ARBA00023136"/>
    </source>
</evidence>
<feature type="domain" description="TonB-dependent receptor plug" evidence="9">
    <location>
        <begin position="143"/>
        <end position="250"/>
    </location>
</feature>
<dbReference type="InterPro" id="IPR012910">
    <property type="entry name" value="Plug_dom"/>
</dbReference>
<keyword evidence="11" id="KW-1185">Reference proteome</keyword>
<dbReference type="NCBIfam" id="TIGR04057">
    <property type="entry name" value="SusC_RagA_signa"/>
    <property type="match status" value="1"/>
</dbReference>
<organism evidence="10 11">
    <name type="scientific">Pseudopedobacter beijingensis</name>
    <dbReference type="NCBI Taxonomy" id="1207056"/>
    <lineage>
        <taxon>Bacteria</taxon>
        <taxon>Pseudomonadati</taxon>
        <taxon>Bacteroidota</taxon>
        <taxon>Sphingobacteriia</taxon>
        <taxon>Sphingobacteriales</taxon>
        <taxon>Sphingobacteriaceae</taxon>
        <taxon>Pseudopedobacter</taxon>
    </lineage>
</organism>
<protein>
    <submittedName>
        <fullName evidence="10">SusC/RagA family TonB-linked outer membrane protein</fullName>
    </submittedName>
</protein>
<dbReference type="Gene3D" id="2.40.170.20">
    <property type="entry name" value="TonB-dependent receptor, beta-barrel domain"/>
    <property type="match status" value="1"/>
</dbReference>
<keyword evidence="2 7" id="KW-0813">Transport</keyword>
<keyword evidence="4 7" id="KW-0812">Transmembrane</keyword>
<dbReference type="InterPro" id="IPR023997">
    <property type="entry name" value="TonB-dep_OMP_SusC/RagA_CS"/>
</dbReference>
<evidence type="ECO:0000256" key="1">
    <source>
        <dbReference type="ARBA" id="ARBA00004571"/>
    </source>
</evidence>
<evidence type="ECO:0000313" key="10">
    <source>
        <dbReference type="EMBL" id="MFD1629388.1"/>
    </source>
</evidence>
<dbReference type="InterPro" id="IPR039426">
    <property type="entry name" value="TonB-dep_rcpt-like"/>
</dbReference>
<keyword evidence="6 7" id="KW-0998">Cell outer membrane</keyword>
<reference evidence="11" key="1">
    <citation type="journal article" date="2019" name="Int. J. Syst. Evol. Microbiol.">
        <title>The Global Catalogue of Microorganisms (GCM) 10K type strain sequencing project: providing services to taxonomists for standard genome sequencing and annotation.</title>
        <authorList>
            <consortium name="The Broad Institute Genomics Platform"/>
            <consortium name="The Broad Institute Genome Sequencing Center for Infectious Disease"/>
            <person name="Wu L."/>
            <person name="Ma J."/>
        </authorList>
    </citation>
    <scope>NUCLEOTIDE SEQUENCE [LARGE SCALE GENOMIC DNA]</scope>
    <source>
        <strain evidence="11">CCUG 53762</strain>
    </source>
</reference>
<dbReference type="RefSeq" id="WP_379661767.1">
    <property type="nucleotide sequence ID" value="NZ_JBHUDG010000004.1"/>
</dbReference>
<comment type="subcellular location">
    <subcellularLocation>
        <location evidence="1 7">Cell outer membrane</location>
        <topology evidence="1 7">Multi-pass membrane protein</topology>
    </subcellularLocation>
</comment>
<dbReference type="InterPro" id="IPR036942">
    <property type="entry name" value="Beta-barrel_TonB_sf"/>
</dbReference>
<proteinExistence type="inferred from homology"/>
<dbReference type="Pfam" id="PF13715">
    <property type="entry name" value="CarbopepD_reg_2"/>
    <property type="match status" value="1"/>
</dbReference>
<keyword evidence="3 7" id="KW-1134">Transmembrane beta strand</keyword>
<evidence type="ECO:0000256" key="3">
    <source>
        <dbReference type="ARBA" id="ARBA00022452"/>
    </source>
</evidence>
<evidence type="ECO:0000256" key="7">
    <source>
        <dbReference type="PROSITE-ProRule" id="PRU01360"/>
    </source>
</evidence>
<sequence>MRKTWKPLSLVFKIPFVIFSGILSANASSHMKPKDILDNETKTAITGQFQDKEVTVKGNVFDEQGPLAGVFLKAEGTSNTAITDVNGNFSIKALSKGRLTLSYIGYITQTVEINNLLNLKIQLKIESKALNEVVVVGYGTQKKVNLTGAVSAIGGDELITRQAPNTTSLLQGRMSGVRIVQNTGQPGAESANIQIRGQGTFSAAGNNPLVLIDGVEGSLNNVNPNMIESISVLKDAASASIYGSRAAAGVILVTTKNGKAGKLNVDYTLNLSSQKATSIYDGITYSPEYMELLNKAIAHTGLSTTQAYTQQEIDLYRNGDPELYPSYNWMDAVFRTAPMQQHYLSVNGGQEKTTYNFGLGYLNQEGILINTNYKRYDAQFNLNSNLSNKVTFGTNIAFSQGGRHESALNGNFEGNPTEDQILSALAAHPTYKPTLPDGSGRFTSKAFLKEGGNKNPVAIAENGGRDLLNYYALASSNLKVDILPGLTGEVRGGVKFNTGQTNVHVIGVPTYLYIADAVTNDFTRNGQINGTVGENNLTIRTDRDIQYTLFGTLDYKKVFNEVHNFNALLGVSQENYKYDRIQGFKRNAPTSDMTELVGYSPIGQEVTGYAWEWALRSLFGRVNYNYKEKYLLEANFRYDGSSRFIGSNKWGFFPSASAGWRINQEEFLKQTEWLNNLKLRASWGQLGNQNVNRKLVAEDEPYPYQSILTPTTYYIDGVLQQGLRYPYINNENIKWETTTITNFGIDFDMFGSKLFGNIDWYTKNTSDILRILQVPSNIGVDGPMVNDGEMKNTGFEFLIGYQNRANAFKYSVSTNFETYKNTLVKFGARETGTGVVREEGLPYNSYYMFVFDGIYQNAADIANSPKTASWTPKPGDMKYKDISGPNGVPDGIIDDYDRTVVGGAFPKFNYGLTFTAEYKNFDFSMFWQGVQGKKIYISEWGIAPFRQGSVPSTFWRGAWDGEGTSNTIPHIFNENYTPNTQVSTWWLQDASYLRLKNLQLGYNFSSELTRKVGINRLRVYLSGDNLLTFTKFFDGIDPERAAATSRGAIYPQAKLYTFGLKATL</sequence>
<evidence type="ECO:0000256" key="8">
    <source>
        <dbReference type="SAM" id="SignalP"/>
    </source>
</evidence>
<keyword evidence="8" id="KW-0732">Signal</keyword>
<evidence type="ECO:0000313" key="11">
    <source>
        <dbReference type="Proteomes" id="UP001597118"/>
    </source>
</evidence>
<dbReference type="Gene3D" id="2.170.130.10">
    <property type="entry name" value="TonB-dependent receptor, plug domain"/>
    <property type="match status" value="1"/>
</dbReference>
<dbReference type="Gene3D" id="2.60.40.1120">
    <property type="entry name" value="Carboxypeptidase-like, regulatory domain"/>
    <property type="match status" value="1"/>
</dbReference>
<comment type="similarity">
    <text evidence="7">Belongs to the TonB-dependent receptor family.</text>
</comment>
<name>A0ABW4IAT2_9SPHI</name>
<evidence type="ECO:0000259" key="9">
    <source>
        <dbReference type="Pfam" id="PF07715"/>
    </source>
</evidence>
<dbReference type="SUPFAM" id="SSF56935">
    <property type="entry name" value="Porins"/>
    <property type="match status" value="1"/>
</dbReference>
<dbReference type="Proteomes" id="UP001597118">
    <property type="component" value="Unassembled WGS sequence"/>
</dbReference>
<dbReference type="EMBL" id="JBHUDG010000004">
    <property type="protein sequence ID" value="MFD1629388.1"/>
    <property type="molecule type" value="Genomic_DNA"/>
</dbReference>
<dbReference type="PROSITE" id="PS52016">
    <property type="entry name" value="TONB_DEPENDENT_REC_3"/>
    <property type="match status" value="1"/>
</dbReference>
<feature type="signal peptide" evidence="8">
    <location>
        <begin position="1"/>
        <end position="27"/>
    </location>
</feature>
<comment type="caution">
    <text evidence="10">The sequence shown here is derived from an EMBL/GenBank/DDBJ whole genome shotgun (WGS) entry which is preliminary data.</text>
</comment>
<keyword evidence="5 7" id="KW-0472">Membrane</keyword>
<dbReference type="InterPro" id="IPR008969">
    <property type="entry name" value="CarboxyPept-like_regulatory"/>
</dbReference>
<evidence type="ECO:0000256" key="4">
    <source>
        <dbReference type="ARBA" id="ARBA00022692"/>
    </source>
</evidence>
<dbReference type="InterPro" id="IPR023996">
    <property type="entry name" value="TonB-dep_OMP_SusC/RagA"/>
</dbReference>
<feature type="chain" id="PRO_5047226850" evidence="8">
    <location>
        <begin position="28"/>
        <end position="1064"/>
    </location>
</feature>
<accession>A0ABW4IAT2</accession>
<dbReference type="InterPro" id="IPR037066">
    <property type="entry name" value="Plug_dom_sf"/>
</dbReference>
<evidence type="ECO:0000256" key="2">
    <source>
        <dbReference type="ARBA" id="ARBA00022448"/>
    </source>
</evidence>
<gene>
    <name evidence="10" type="ORF">ACFSAH_05820</name>
</gene>
<evidence type="ECO:0000256" key="6">
    <source>
        <dbReference type="ARBA" id="ARBA00023237"/>
    </source>
</evidence>
<dbReference type="SUPFAM" id="SSF49464">
    <property type="entry name" value="Carboxypeptidase regulatory domain-like"/>
    <property type="match status" value="1"/>
</dbReference>
<dbReference type="NCBIfam" id="TIGR04056">
    <property type="entry name" value="OMP_RagA_SusC"/>
    <property type="match status" value="1"/>
</dbReference>
<dbReference type="Pfam" id="PF07715">
    <property type="entry name" value="Plug"/>
    <property type="match status" value="1"/>
</dbReference>